<evidence type="ECO:0000313" key="2">
    <source>
        <dbReference type="Proteomes" id="UP000286415"/>
    </source>
</evidence>
<dbReference type="InParanoid" id="A0A3R7C651"/>
<sequence>MTPEGSTRAGILPGCPSPDRSRDTEVSFEPRAFRPTIWKETEDTNATHILQCLQGSAEEVMGTPCQRSRSALTTPKLHSAKSYVGHLAVSVILKEAHTRCTTKHPFSNDLVTNLLTPSGTTNASEVSVVENMKTLRSYVHRGHVSQPHINAALTVARYTRPLGPQVKQIIKRDSGL</sequence>
<keyword evidence="2" id="KW-1185">Reference proteome</keyword>
<protein>
    <submittedName>
        <fullName evidence="1">Uncharacterized protein</fullName>
    </submittedName>
</protein>
<dbReference type="EMBL" id="NIRI02000042">
    <property type="protein sequence ID" value="KAG5449119.1"/>
    <property type="molecule type" value="Genomic_DNA"/>
</dbReference>
<comment type="caution">
    <text evidence="1">The sequence shown here is derived from an EMBL/GenBank/DDBJ whole genome shotgun (WGS) entry which is preliminary data.</text>
</comment>
<gene>
    <name evidence="1" type="ORF">CSKR_100226</name>
</gene>
<dbReference type="AlphaFoldDB" id="A0A3R7C651"/>
<accession>A0A3R7C651</accession>
<evidence type="ECO:0000313" key="1">
    <source>
        <dbReference type="EMBL" id="KAG5449119.1"/>
    </source>
</evidence>
<proteinExistence type="predicted"/>
<dbReference type="Proteomes" id="UP000286415">
    <property type="component" value="Unassembled WGS sequence"/>
</dbReference>
<organism evidence="1 2">
    <name type="scientific">Clonorchis sinensis</name>
    <name type="common">Chinese liver fluke</name>
    <dbReference type="NCBI Taxonomy" id="79923"/>
    <lineage>
        <taxon>Eukaryota</taxon>
        <taxon>Metazoa</taxon>
        <taxon>Spiralia</taxon>
        <taxon>Lophotrochozoa</taxon>
        <taxon>Platyhelminthes</taxon>
        <taxon>Trematoda</taxon>
        <taxon>Digenea</taxon>
        <taxon>Opisthorchiida</taxon>
        <taxon>Opisthorchiata</taxon>
        <taxon>Opisthorchiidae</taxon>
        <taxon>Clonorchis</taxon>
    </lineage>
</organism>
<name>A0A3R7C651_CLOSI</name>
<reference evidence="1 2" key="2">
    <citation type="journal article" date="2021" name="Genomics">
        <title>High-quality reference genome for Clonorchis sinensis.</title>
        <authorList>
            <person name="Young N.D."/>
            <person name="Stroehlein A.J."/>
            <person name="Kinkar L."/>
            <person name="Wang T."/>
            <person name="Sohn W.M."/>
            <person name="Chang B.C.H."/>
            <person name="Kaur P."/>
            <person name="Weisz D."/>
            <person name="Dudchenko O."/>
            <person name="Aiden E.L."/>
            <person name="Korhonen P.K."/>
            <person name="Gasser R.B."/>
        </authorList>
    </citation>
    <scope>NUCLEOTIDE SEQUENCE [LARGE SCALE GENOMIC DNA]</scope>
    <source>
        <strain evidence="1">Cs-k2</strain>
    </source>
</reference>
<reference evidence="1 2" key="1">
    <citation type="journal article" date="2018" name="Biotechnol. Adv.">
        <title>Improved genomic resources and new bioinformatic workflow for the carcinogenic parasite Clonorchis sinensis: Biotechnological implications.</title>
        <authorList>
            <person name="Wang D."/>
            <person name="Korhonen P.K."/>
            <person name="Gasser R.B."/>
            <person name="Young N.D."/>
        </authorList>
    </citation>
    <scope>NUCLEOTIDE SEQUENCE [LARGE SCALE GENOMIC DNA]</scope>
    <source>
        <strain evidence="1">Cs-k2</strain>
    </source>
</reference>